<dbReference type="HOGENOM" id="CLU_909002_0_0_1"/>
<name>Q4SBJ3_TETNG</name>
<feature type="region of interest" description="Disordered" evidence="1">
    <location>
        <begin position="40"/>
        <end position="60"/>
    </location>
</feature>
<feature type="chain" id="PRO_5004243013" evidence="2">
    <location>
        <begin position="24"/>
        <end position="304"/>
    </location>
</feature>
<reference evidence="3" key="1">
    <citation type="journal article" date="2004" name="Nature">
        <title>Genome duplication in the teleost fish Tetraodon nigroviridis reveals the early vertebrate proto-karyotype.</title>
        <authorList>
            <person name="Jaillon O."/>
            <person name="Aury J.-M."/>
            <person name="Brunet F."/>
            <person name="Petit J.-L."/>
            <person name="Stange-Thomann N."/>
            <person name="Mauceli E."/>
            <person name="Bouneau L."/>
            <person name="Fischer C."/>
            <person name="Ozouf-Costaz C."/>
            <person name="Bernot A."/>
            <person name="Nicaud S."/>
            <person name="Jaffe D."/>
            <person name="Fisher S."/>
            <person name="Lutfalla G."/>
            <person name="Dossat C."/>
            <person name="Segurens B."/>
            <person name="Dasilva C."/>
            <person name="Salanoubat M."/>
            <person name="Levy M."/>
            <person name="Boudet N."/>
            <person name="Castellano S."/>
            <person name="Anthouard V."/>
            <person name="Jubin C."/>
            <person name="Castelli V."/>
            <person name="Katinka M."/>
            <person name="Vacherie B."/>
            <person name="Biemont C."/>
            <person name="Skalli Z."/>
            <person name="Cattolico L."/>
            <person name="Poulain J."/>
            <person name="De Berardinis V."/>
            <person name="Cruaud C."/>
            <person name="Duprat S."/>
            <person name="Brottier P."/>
            <person name="Coutanceau J.-P."/>
            <person name="Gouzy J."/>
            <person name="Parra G."/>
            <person name="Lardier G."/>
            <person name="Chapple C."/>
            <person name="McKernan K.J."/>
            <person name="McEwan P."/>
            <person name="Bosak S."/>
            <person name="Kellis M."/>
            <person name="Volff J.-N."/>
            <person name="Guigo R."/>
            <person name="Zody M.C."/>
            <person name="Mesirov J."/>
            <person name="Lindblad-Toh K."/>
            <person name="Birren B."/>
            <person name="Nusbaum C."/>
            <person name="Kahn D."/>
            <person name="Robinson-Rechavi M."/>
            <person name="Laudet V."/>
            <person name="Schachter V."/>
            <person name="Quetier F."/>
            <person name="Saurin W."/>
            <person name="Scarpelli C."/>
            <person name="Wincker P."/>
            <person name="Lander E.S."/>
            <person name="Weissenbach J."/>
            <person name="Roest Crollius H."/>
        </authorList>
    </citation>
    <scope>NUCLEOTIDE SEQUENCE [LARGE SCALE GENOMIC DNA]</scope>
</reference>
<sequence length="304" mass="33714">MVFQVSLLRVLCPLLLASALLEATPLKNAKNAKGGNISIGPDQAHHFLTNSRPKRNPDPKWYRANPDFQSYYRFYNSIGHTEGLYEIDKIRMVYQMMRSYELVYGPDASSYQSVLGVQTTTAPPPTTTPPPTTPAPTPDPLEKAEKIYLCNPEDPLCKPKIVYLPAGAVPVLCDPRYNPVCRPKSEEEIKAVAPPQAPAAPPAPTKESDDPPPPVVTLKGVEYDCDPFWDPDCLIDHPPRPILEEAAPEAPAEEKPVEEKADKVDGNIPGAEATQQTLHPNYDPYDFKRDLYDPFLYANPAPEE</sequence>
<feature type="region of interest" description="Disordered" evidence="1">
    <location>
        <begin position="187"/>
        <end position="217"/>
    </location>
</feature>
<proteinExistence type="predicted"/>
<evidence type="ECO:0000256" key="1">
    <source>
        <dbReference type="SAM" id="MobiDB-lite"/>
    </source>
</evidence>
<feature type="region of interest" description="Disordered" evidence="1">
    <location>
        <begin position="118"/>
        <end position="138"/>
    </location>
</feature>
<keyword evidence="2" id="KW-0732">Signal</keyword>
<comment type="caution">
    <text evidence="3">The sequence shown here is derived from an EMBL/GenBank/DDBJ whole genome shotgun (WGS) entry which is preliminary data.</text>
</comment>
<dbReference type="KEGG" id="tng:GSTEN00020945G001"/>
<organism evidence="3">
    <name type="scientific">Tetraodon nigroviridis</name>
    <name type="common">Spotted green pufferfish</name>
    <name type="synonym">Chelonodon nigroviridis</name>
    <dbReference type="NCBI Taxonomy" id="99883"/>
    <lineage>
        <taxon>Eukaryota</taxon>
        <taxon>Metazoa</taxon>
        <taxon>Chordata</taxon>
        <taxon>Craniata</taxon>
        <taxon>Vertebrata</taxon>
        <taxon>Euteleostomi</taxon>
        <taxon>Actinopterygii</taxon>
        <taxon>Neopterygii</taxon>
        <taxon>Teleostei</taxon>
        <taxon>Neoteleostei</taxon>
        <taxon>Acanthomorphata</taxon>
        <taxon>Eupercaria</taxon>
        <taxon>Tetraodontiformes</taxon>
        <taxon>Tetradontoidea</taxon>
        <taxon>Tetraodontidae</taxon>
        <taxon>Tetraodon</taxon>
    </lineage>
</organism>
<dbReference type="AlphaFoldDB" id="Q4SBJ3"/>
<evidence type="ECO:0000313" key="3">
    <source>
        <dbReference type="EMBL" id="CAG01989.1"/>
    </source>
</evidence>
<protein>
    <submittedName>
        <fullName evidence="3">(spotted green pufferfish) hypothetical protein</fullName>
    </submittedName>
</protein>
<accession>Q4SBJ3</accession>
<dbReference type="OrthoDB" id="8930281at2759"/>
<feature type="compositionally biased region" description="Pro residues" evidence="1">
    <location>
        <begin position="195"/>
        <end position="204"/>
    </location>
</feature>
<feature type="region of interest" description="Disordered" evidence="1">
    <location>
        <begin position="244"/>
        <end position="285"/>
    </location>
</feature>
<evidence type="ECO:0000256" key="2">
    <source>
        <dbReference type="SAM" id="SignalP"/>
    </source>
</evidence>
<feature type="compositionally biased region" description="Basic and acidic residues" evidence="1">
    <location>
        <begin position="252"/>
        <end position="265"/>
    </location>
</feature>
<feature type="signal peptide" evidence="2">
    <location>
        <begin position="1"/>
        <end position="23"/>
    </location>
</feature>
<gene>
    <name evidence="3" type="ORF">GSTENG00020945001</name>
</gene>
<reference evidence="3" key="2">
    <citation type="submission" date="2004-02" db="EMBL/GenBank/DDBJ databases">
        <authorList>
            <consortium name="Genoscope"/>
            <consortium name="Whitehead Institute Centre for Genome Research"/>
        </authorList>
    </citation>
    <scope>NUCLEOTIDE SEQUENCE</scope>
</reference>
<feature type="compositionally biased region" description="Pro residues" evidence="1">
    <location>
        <begin position="122"/>
        <end position="138"/>
    </location>
</feature>
<dbReference type="EMBL" id="CAAE01014667">
    <property type="protein sequence ID" value="CAG01989.1"/>
    <property type="molecule type" value="Genomic_DNA"/>
</dbReference>